<keyword evidence="2" id="KW-1185">Reference proteome</keyword>
<accession>A0A926F2L1</accession>
<name>A0A926F2L1_9BACT</name>
<dbReference type="Gene3D" id="3.20.10.10">
    <property type="entry name" value="D-amino Acid Aminotransferase, subunit A, domain 2"/>
    <property type="match status" value="1"/>
</dbReference>
<dbReference type="Proteomes" id="UP000651085">
    <property type="component" value="Unassembled WGS sequence"/>
</dbReference>
<evidence type="ECO:0000313" key="1">
    <source>
        <dbReference type="EMBL" id="MBC8594528.1"/>
    </source>
</evidence>
<protein>
    <submittedName>
        <fullName evidence="1">Aminotransferase class IV</fullName>
    </submittedName>
</protein>
<sequence length="198" mass="23034">MYPFIETLQIKDGVIQNIAYHNERLNRTRKNFWPNCSVIDLADYIYQEQQVPGILKCRILYDEKINEVTFTPYVIRPVHCIRLVYSDCISYTYKSSDREALNQLYSQRGDADDILIVKKGLLTDTSIANIALYNGTEWYTPVSPLLKGTKRAFLIDQGIIREQNILIGNLDTYSKITLFNALIDFRTIELSVDQLHMR</sequence>
<organism evidence="1 2">
    <name type="scientific">Jilunia laotingensis</name>
    <dbReference type="NCBI Taxonomy" id="2763675"/>
    <lineage>
        <taxon>Bacteria</taxon>
        <taxon>Pseudomonadati</taxon>
        <taxon>Bacteroidota</taxon>
        <taxon>Bacteroidia</taxon>
        <taxon>Bacteroidales</taxon>
        <taxon>Bacteroidaceae</taxon>
        <taxon>Jilunia</taxon>
    </lineage>
</organism>
<dbReference type="InterPro" id="IPR043131">
    <property type="entry name" value="BCAT-like_N"/>
</dbReference>
<dbReference type="Gene3D" id="3.30.470.10">
    <property type="match status" value="1"/>
</dbReference>
<dbReference type="InterPro" id="IPR036038">
    <property type="entry name" value="Aminotransferase-like"/>
</dbReference>
<reference evidence="1" key="1">
    <citation type="submission" date="2020-08" db="EMBL/GenBank/DDBJ databases">
        <title>Genome public.</title>
        <authorList>
            <person name="Liu C."/>
            <person name="Sun Q."/>
        </authorList>
    </citation>
    <scope>NUCLEOTIDE SEQUENCE</scope>
    <source>
        <strain evidence="1">N12</strain>
    </source>
</reference>
<gene>
    <name evidence="1" type="ORF">H8744_15035</name>
</gene>
<dbReference type="Pfam" id="PF01063">
    <property type="entry name" value="Aminotran_4"/>
    <property type="match status" value="1"/>
</dbReference>
<keyword evidence="1" id="KW-0808">Transferase</keyword>
<dbReference type="SUPFAM" id="SSF56752">
    <property type="entry name" value="D-aminoacid aminotransferase-like PLP-dependent enzymes"/>
    <property type="match status" value="1"/>
</dbReference>
<dbReference type="GO" id="GO:0008483">
    <property type="term" value="F:transaminase activity"/>
    <property type="evidence" value="ECO:0007669"/>
    <property type="project" value="UniProtKB-KW"/>
</dbReference>
<dbReference type="RefSeq" id="WP_262435619.1">
    <property type="nucleotide sequence ID" value="NZ_JACRTF010000001.1"/>
</dbReference>
<dbReference type="AlphaFoldDB" id="A0A926F2L1"/>
<evidence type="ECO:0000313" key="2">
    <source>
        <dbReference type="Proteomes" id="UP000651085"/>
    </source>
</evidence>
<dbReference type="InterPro" id="IPR043132">
    <property type="entry name" value="BCAT-like_C"/>
</dbReference>
<proteinExistence type="predicted"/>
<comment type="caution">
    <text evidence="1">The sequence shown here is derived from an EMBL/GenBank/DDBJ whole genome shotgun (WGS) entry which is preliminary data.</text>
</comment>
<dbReference type="EMBL" id="JACRTF010000001">
    <property type="protein sequence ID" value="MBC8594528.1"/>
    <property type="molecule type" value="Genomic_DNA"/>
</dbReference>
<keyword evidence="1" id="KW-0032">Aminotransferase</keyword>
<dbReference type="InterPro" id="IPR001544">
    <property type="entry name" value="Aminotrans_IV"/>
</dbReference>